<dbReference type="AlphaFoldDB" id="F8IIE4"/>
<sequence>MIYWGEKALREEEMRMPIVNMTEVLARQILKDPELQKLLPCHCHQCLDDVLAMALNHLPPRYATTDEGQLYVQVEYLRPQLRSDILRELAQAALWVSSHPRHASAESDAAGGDSAPMEREGGSHP</sequence>
<dbReference type="KEGG" id="aad:TC41_0125"/>
<dbReference type="Pfam" id="PF10719">
    <property type="entry name" value="ComFB"/>
    <property type="match status" value="1"/>
</dbReference>
<evidence type="ECO:0000256" key="1">
    <source>
        <dbReference type="SAM" id="MobiDB-lite"/>
    </source>
</evidence>
<feature type="compositionally biased region" description="Low complexity" evidence="1">
    <location>
        <begin position="106"/>
        <end position="115"/>
    </location>
</feature>
<gene>
    <name evidence="2" type="ordered locus">TC41_0125</name>
</gene>
<dbReference type="PATRIC" id="fig|1048834.4.peg.115"/>
<feature type="compositionally biased region" description="Basic and acidic residues" evidence="1">
    <location>
        <begin position="116"/>
        <end position="125"/>
    </location>
</feature>
<dbReference type="InterPro" id="IPR019657">
    <property type="entry name" value="ComFB"/>
</dbReference>
<organism evidence="2 3">
    <name type="scientific">Alicyclobacillus acidocaldarius (strain Tc-4-1)</name>
    <name type="common">Bacillus acidocaldarius</name>
    <dbReference type="NCBI Taxonomy" id="1048834"/>
    <lineage>
        <taxon>Bacteria</taxon>
        <taxon>Bacillati</taxon>
        <taxon>Bacillota</taxon>
        <taxon>Bacilli</taxon>
        <taxon>Bacillales</taxon>
        <taxon>Alicyclobacillaceae</taxon>
        <taxon>Alicyclobacillus</taxon>
    </lineage>
</organism>
<evidence type="ECO:0000313" key="2">
    <source>
        <dbReference type="EMBL" id="AEJ42103.1"/>
    </source>
</evidence>
<accession>F8IIE4</accession>
<name>F8IIE4_ALIAT</name>
<dbReference type="EMBL" id="CP002902">
    <property type="protein sequence ID" value="AEJ42103.1"/>
    <property type="molecule type" value="Genomic_DNA"/>
</dbReference>
<feature type="region of interest" description="Disordered" evidence="1">
    <location>
        <begin position="100"/>
        <end position="125"/>
    </location>
</feature>
<dbReference type="Proteomes" id="UP000000292">
    <property type="component" value="Chromosome"/>
</dbReference>
<protein>
    <submittedName>
        <fullName evidence="2">Late competence development protein ComFB</fullName>
    </submittedName>
</protein>
<reference evidence="2 3" key="1">
    <citation type="journal article" date="2011" name="J. Bacteriol.">
        <title>Complete Genome Sequence of Alicyclobacillus acidocaldarius Strain Tc-4-1.</title>
        <authorList>
            <person name="Chen Y."/>
            <person name="He Y."/>
            <person name="Zhang B."/>
            <person name="Yang J."/>
            <person name="Li W."/>
            <person name="Dong Z."/>
            <person name="Hu S."/>
        </authorList>
    </citation>
    <scope>NUCLEOTIDE SEQUENCE [LARGE SCALE GENOMIC DNA]</scope>
    <source>
        <strain evidence="2 3">Tc-4-1</strain>
    </source>
</reference>
<dbReference type="STRING" id="1048834.TC41_0125"/>
<dbReference type="HOGENOM" id="CLU_170941_0_0_9"/>
<proteinExistence type="predicted"/>
<evidence type="ECO:0000313" key="3">
    <source>
        <dbReference type="Proteomes" id="UP000000292"/>
    </source>
</evidence>
<dbReference type="eggNOG" id="ENOG5032ZR4">
    <property type="taxonomic scope" value="Bacteria"/>
</dbReference>
<reference evidence="3" key="2">
    <citation type="submission" date="2011-06" db="EMBL/GenBank/DDBJ databases">
        <title>The complete genome sequence of Alicyclobacillus acidocaldarius sp. Tc-4-1.</title>
        <authorList>
            <person name="Chen Y."/>
            <person name="He Y."/>
            <person name="Dong Z."/>
            <person name="Hu S."/>
        </authorList>
    </citation>
    <scope>NUCLEOTIDE SEQUENCE [LARGE SCALE GENOMIC DNA]</scope>
    <source>
        <strain evidence="3">Tc-4-1</strain>
    </source>
</reference>